<evidence type="ECO:0008006" key="11">
    <source>
        <dbReference type="Google" id="ProtNLM"/>
    </source>
</evidence>
<sequence length="376" mass="40319">MTKSSLNSFNFSWGSQQSHILEGLKSLAVGEISNAFLTDVTLACEGEYIEAHRLVLSLCSSFFKDLFNQNEKISDKAHGIVILSHVSAVNLRYILQFMYQGSVQVPQEHVDSFLEAGKMLKVEGLVCVTGVGIGLADKTSRVGGPSSSSPATVTAAAARPCPQSKKPSNVTPVTSIKRRRTSGPGGGVEDTVTPTGSGSISVRKEVHPNPINVKSEPSLRVATSFDDGDAADQLDAGGLMDDYGDAGGDSDFGGGGISADDEMTASFNPEPSTSNVDIKKSVVTPKREGGSTSIVGGGSRRRASGGRPKGAVWEHYDYDPCHQLSQCRYCDQQIRGAFATNMKRHLQRHHPFSYKTLLDREEELLAAKIKNIIQLE</sequence>
<dbReference type="Gene3D" id="3.30.710.10">
    <property type="entry name" value="Potassium Channel Kv1.1, Chain A"/>
    <property type="match status" value="1"/>
</dbReference>
<dbReference type="InterPro" id="IPR011333">
    <property type="entry name" value="SKP1/BTB/POZ_sf"/>
</dbReference>
<evidence type="ECO:0000259" key="7">
    <source>
        <dbReference type="PROSITE" id="PS50097"/>
    </source>
</evidence>
<proteinExistence type="predicted"/>
<keyword evidence="2 5" id="KW-0863">Zinc-finger</keyword>
<evidence type="ECO:0000313" key="10">
    <source>
        <dbReference type="Proteomes" id="UP001642540"/>
    </source>
</evidence>
<feature type="compositionally biased region" description="Low complexity" evidence="6">
    <location>
        <begin position="142"/>
        <end position="158"/>
    </location>
</feature>
<reference evidence="9 10" key="1">
    <citation type="submission" date="2024-08" db="EMBL/GenBank/DDBJ databases">
        <authorList>
            <person name="Cucini C."/>
            <person name="Frati F."/>
        </authorList>
    </citation>
    <scope>NUCLEOTIDE SEQUENCE [LARGE SCALE GENOMIC DNA]</scope>
</reference>
<keyword evidence="4" id="KW-0539">Nucleus</keyword>
<dbReference type="EMBL" id="CAXLJM020000039">
    <property type="protein sequence ID" value="CAL8108152.1"/>
    <property type="molecule type" value="Genomic_DNA"/>
</dbReference>
<organism evidence="9 10">
    <name type="scientific">Orchesella dallaii</name>
    <dbReference type="NCBI Taxonomy" id="48710"/>
    <lineage>
        <taxon>Eukaryota</taxon>
        <taxon>Metazoa</taxon>
        <taxon>Ecdysozoa</taxon>
        <taxon>Arthropoda</taxon>
        <taxon>Hexapoda</taxon>
        <taxon>Collembola</taxon>
        <taxon>Entomobryomorpha</taxon>
        <taxon>Entomobryoidea</taxon>
        <taxon>Orchesellidae</taxon>
        <taxon>Orchesellinae</taxon>
        <taxon>Orchesella</taxon>
    </lineage>
</organism>
<feature type="compositionally biased region" description="Polar residues" evidence="6">
    <location>
        <begin position="165"/>
        <end position="174"/>
    </location>
</feature>
<feature type="domain" description="BTB" evidence="7">
    <location>
        <begin position="38"/>
        <end position="107"/>
    </location>
</feature>
<evidence type="ECO:0000259" key="8">
    <source>
        <dbReference type="PROSITE" id="PS50808"/>
    </source>
</evidence>
<evidence type="ECO:0000313" key="9">
    <source>
        <dbReference type="EMBL" id="CAL8108152.1"/>
    </source>
</evidence>
<evidence type="ECO:0000256" key="4">
    <source>
        <dbReference type="ARBA" id="ARBA00023242"/>
    </source>
</evidence>
<feature type="domain" description="BED-type" evidence="8">
    <location>
        <begin position="307"/>
        <end position="357"/>
    </location>
</feature>
<evidence type="ECO:0000256" key="3">
    <source>
        <dbReference type="ARBA" id="ARBA00022833"/>
    </source>
</evidence>
<dbReference type="InterPro" id="IPR000210">
    <property type="entry name" value="BTB/POZ_dom"/>
</dbReference>
<name>A0ABP1QM03_9HEXA</name>
<comment type="caution">
    <text evidence="9">The sequence shown here is derived from an EMBL/GenBank/DDBJ whole genome shotgun (WGS) entry which is preliminary data.</text>
</comment>
<dbReference type="SUPFAM" id="SSF54695">
    <property type="entry name" value="POZ domain"/>
    <property type="match status" value="1"/>
</dbReference>
<evidence type="ECO:0000256" key="2">
    <source>
        <dbReference type="ARBA" id="ARBA00022771"/>
    </source>
</evidence>
<evidence type="ECO:0000256" key="6">
    <source>
        <dbReference type="SAM" id="MobiDB-lite"/>
    </source>
</evidence>
<protein>
    <recommendedName>
        <fullName evidence="11">BTB domain-containing protein</fullName>
    </recommendedName>
</protein>
<dbReference type="Pfam" id="PF00651">
    <property type="entry name" value="BTB"/>
    <property type="match status" value="1"/>
</dbReference>
<feature type="region of interest" description="Disordered" evidence="6">
    <location>
        <begin position="284"/>
        <end position="309"/>
    </location>
</feature>
<dbReference type="InterPro" id="IPR003656">
    <property type="entry name" value="Znf_BED"/>
</dbReference>
<accession>A0ABP1QM03</accession>
<keyword evidence="1" id="KW-0479">Metal-binding</keyword>
<dbReference type="SMART" id="SM00225">
    <property type="entry name" value="BTB"/>
    <property type="match status" value="1"/>
</dbReference>
<dbReference type="SUPFAM" id="SSF57667">
    <property type="entry name" value="beta-beta-alpha zinc fingers"/>
    <property type="match status" value="1"/>
</dbReference>
<dbReference type="PROSITE" id="PS50097">
    <property type="entry name" value="BTB"/>
    <property type="match status" value="1"/>
</dbReference>
<evidence type="ECO:0000256" key="1">
    <source>
        <dbReference type="ARBA" id="ARBA00022723"/>
    </source>
</evidence>
<dbReference type="PANTHER" id="PTHR23110:SF99">
    <property type="entry name" value="BROAD-COMPLEX CORE PROTEIN ISOFORM 6"/>
    <property type="match status" value="1"/>
</dbReference>
<dbReference type="InterPro" id="IPR051095">
    <property type="entry name" value="Dros_DevTransReg"/>
</dbReference>
<dbReference type="Proteomes" id="UP001642540">
    <property type="component" value="Unassembled WGS sequence"/>
</dbReference>
<feature type="region of interest" description="Disordered" evidence="6">
    <location>
        <begin position="139"/>
        <end position="203"/>
    </location>
</feature>
<dbReference type="PROSITE" id="PS50808">
    <property type="entry name" value="ZF_BED"/>
    <property type="match status" value="1"/>
</dbReference>
<dbReference type="Pfam" id="PF02892">
    <property type="entry name" value="zf-BED"/>
    <property type="match status" value="1"/>
</dbReference>
<keyword evidence="3" id="KW-0862">Zinc</keyword>
<gene>
    <name evidence="9" type="ORF">ODALV1_LOCUS12891</name>
</gene>
<dbReference type="InterPro" id="IPR036236">
    <property type="entry name" value="Znf_C2H2_sf"/>
</dbReference>
<evidence type="ECO:0000256" key="5">
    <source>
        <dbReference type="PROSITE-ProRule" id="PRU00027"/>
    </source>
</evidence>
<dbReference type="PANTHER" id="PTHR23110">
    <property type="entry name" value="BTB DOMAIN TRANSCRIPTION FACTOR"/>
    <property type="match status" value="1"/>
</dbReference>
<keyword evidence="10" id="KW-1185">Reference proteome</keyword>
<dbReference type="CDD" id="cd18315">
    <property type="entry name" value="BTB_POZ_BAB-like"/>
    <property type="match status" value="1"/>
</dbReference>